<dbReference type="AlphaFoldDB" id="A0A2D4KGU8"/>
<accession>A0A2D4KGU8</accession>
<dbReference type="EMBL" id="IACL01057622">
    <property type="protein sequence ID" value="LAB07946.1"/>
    <property type="molecule type" value="Transcribed_RNA"/>
</dbReference>
<proteinExistence type="predicted"/>
<reference evidence="1" key="2">
    <citation type="submission" date="2017-11" db="EMBL/GenBank/DDBJ databases">
        <title>Coralsnake Venomics: Analyses of Venom Gland Transcriptomes and Proteomes of Six Brazilian Taxa.</title>
        <authorList>
            <person name="Aird S.D."/>
            <person name="Jorge da Silva N."/>
            <person name="Qiu L."/>
            <person name="Villar-Briones A."/>
            <person name="Aparecida-Saddi V."/>
            <person name="Campos-Telles M.P."/>
            <person name="Grau M."/>
            <person name="Mikheyev A.S."/>
        </authorList>
    </citation>
    <scope>NUCLEOTIDE SEQUENCE</scope>
    <source>
        <tissue evidence="1">Venom_gland</tissue>
    </source>
</reference>
<protein>
    <submittedName>
        <fullName evidence="1">Uncharacterized protein</fullName>
    </submittedName>
</protein>
<evidence type="ECO:0000313" key="1">
    <source>
        <dbReference type="EMBL" id="LAB07946.1"/>
    </source>
</evidence>
<name>A0A2D4KGU8_9SAUR</name>
<reference evidence="1" key="1">
    <citation type="submission" date="2017-07" db="EMBL/GenBank/DDBJ databases">
        <authorList>
            <person name="Mikheyev A."/>
            <person name="Grau M."/>
        </authorList>
    </citation>
    <scope>NUCLEOTIDE SEQUENCE</scope>
    <source>
        <tissue evidence="1">Venom_gland</tissue>
    </source>
</reference>
<sequence length="134" mass="15241">MHFCGNHSSNVKTIPCTLLETCILTLKQCGFNHVPECFLLGIMSKKYNKDELYLIIHIITAARTAFAQNWKETDILSEDEVMNKILICTEMNKLTLEMKNKDESAYYAIWDITGGSIKEGLKLGKELLTGYMNV</sequence>
<organism evidence="1">
    <name type="scientific">Micrurus paraensis</name>
    <dbReference type="NCBI Taxonomy" id="1970185"/>
    <lineage>
        <taxon>Eukaryota</taxon>
        <taxon>Metazoa</taxon>
        <taxon>Chordata</taxon>
        <taxon>Craniata</taxon>
        <taxon>Vertebrata</taxon>
        <taxon>Euteleostomi</taxon>
        <taxon>Lepidosauria</taxon>
        <taxon>Squamata</taxon>
        <taxon>Bifurcata</taxon>
        <taxon>Unidentata</taxon>
        <taxon>Episquamata</taxon>
        <taxon>Toxicofera</taxon>
        <taxon>Serpentes</taxon>
        <taxon>Colubroidea</taxon>
        <taxon>Elapidae</taxon>
        <taxon>Elapinae</taxon>
        <taxon>Micrurus</taxon>
    </lineage>
</organism>